<sequence length="106" mass="11981">MNSKTYKEQQPQDVLDRINRKENVTIIDVREPDEWETGHIPGAKHIPLGQIARALNEVDRKQEAVIVCRSGNRSSQACEFLSSMGYNVINMLGGMSKWSGDMEFGK</sequence>
<accession>A0A972JZH3</accession>
<dbReference type="AlphaFoldDB" id="A0A972JZH3"/>
<dbReference type="SMART" id="SM00450">
    <property type="entry name" value="RHOD"/>
    <property type="match status" value="1"/>
</dbReference>
<dbReference type="PANTHER" id="PTHR43031">
    <property type="entry name" value="FAD-DEPENDENT OXIDOREDUCTASE"/>
    <property type="match status" value="1"/>
</dbReference>
<feature type="domain" description="Rhodanese" evidence="1">
    <location>
        <begin position="20"/>
        <end position="103"/>
    </location>
</feature>
<organism evidence="2 3">
    <name type="scientific">Paenibacillus foliorum</name>
    <dbReference type="NCBI Taxonomy" id="2654974"/>
    <lineage>
        <taxon>Bacteria</taxon>
        <taxon>Bacillati</taxon>
        <taxon>Bacillota</taxon>
        <taxon>Bacilli</taxon>
        <taxon>Bacillales</taxon>
        <taxon>Paenibacillaceae</taxon>
        <taxon>Paenibacillus</taxon>
    </lineage>
</organism>
<name>A0A972JZH3_9BACL</name>
<dbReference type="FunFam" id="3.40.250.10:FF:000049">
    <property type="entry name" value="Phage shock protein E"/>
    <property type="match status" value="1"/>
</dbReference>
<dbReference type="PANTHER" id="PTHR43031:SF17">
    <property type="entry name" value="SULFURTRANSFERASE YTWF-RELATED"/>
    <property type="match status" value="1"/>
</dbReference>
<dbReference type="InterPro" id="IPR036873">
    <property type="entry name" value="Rhodanese-like_dom_sf"/>
</dbReference>
<dbReference type="Gene3D" id="3.40.250.10">
    <property type="entry name" value="Rhodanese-like domain"/>
    <property type="match status" value="1"/>
</dbReference>
<evidence type="ECO:0000313" key="3">
    <source>
        <dbReference type="Proteomes" id="UP000641588"/>
    </source>
</evidence>
<proteinExistence type="predicted"/>
<dbReference type="PROSITE" id="PS50206">
    <property type="entry name" value="RHODANESE_3"/>
    <property type="match status" value="1"/>
</dbReference>
<dbReference type="Pfam" id="PF00581">
    <property type="entry name" value="Rhodanese"/>
    <property type="match status" value="1"/>
</dbReference>
<keyword evidence="3" id="KW-1185">Reference proteome</keyword>
<dbReference type="CDD" id="cd00158">
    <property type="entry name" value="RHOD"/>
    <property type="match status" value="1"/>
</dbReference>
<dbReference type="Proteomes" id="UP000641588">
    <property type="component" value="Unassembled WGS sequence"/>
</dbReference>
<dbReference type="RefSeq" id="WP_171651808.1">
    <property type="nucleotide sequence ID" value="NZ_WHOD01000049.1"/>
</dbReference>
<evidence type="ECO:0000259" key="1">
    <source>
        <dbReference type="PROSITE" id="PS50206"/>
    </source>
</evidence>
<dbReference type="InterPro" id="IPR050229">
    <property type="entry name" value="GlpE_sulfurtransferase"/>
</dbReference>
<gene>
    <name evidence="2" type="ORF">GC093_10285</name>
</gene>
<comment type="caution">
    <text evidence="2">The sequence shown here is derived from an EMBL/GenBank/DDBJ whole genome shotgun (WGS) entry which is preliminary data.</text>
</comment>
<evidence type="ECO:0000313" key="2">
    <source>
        <dbReference type="EMBL" id="NOU93606.1"/>
    </source>
</evidence>
<dbReference type="SUPFAM" id="SSF52821">
    <property type="entry name" value="Rhodanese/Cell cycle control phosphatase"/>
    <property type="match status" value="1"/>
</dbReference>
<protein>
    <submittedName>
        <fullName evidence="2">Rhodanese-like domain-containing protein</fullName>
    </submittedName>
</protein>
<reference evidence="2" key="1">
    <citation type="submission" date="2019-10" db="EMBL/GenBank/DDBJ databases">
        <title>Description of Paenibacillus glebae sp. nov.</title>
        <authorList>
            <person name="Carlier A."/>
            <person name="Qi S."/>
        </authorList>
    </citation>
    <scope>NUCLEOTIDE SEQUENCE</scope>
    <source>
        <strain evidence="2">LMG 31456</strain>
    </source>
</reference>
<dbReference type="EMBL" id="WHOD01000049">
    <property type="protein sequence ID" value="NOU93606.1"/>
    <property type="molecule type" value="Genomic_DNA"/>
</dbReference>
<dbReference type="InterPro" id="IPR001763">
    <property type="entry name" value="Rhodanese-like_dom"/>
</dbReference>